<evidence type="ECO:0000256" key="1">
    <source>
        <dbReference type="SAM" id="Coils"/>
    </source>
</evidence>
<evidence type="ECO:0000256" key="2">
    <source>
        <dbReference type="SAM" id="MobiDB-lite"/>
    </source>
</evidence>
<dbReference type="Gene3D" id="3.40.50.300">
    <property type="entry name" value="P-loop containing nucleotide triphosphate hydrolases"/>
    <property type="match status" value="2"/>
</dbReference>
<feature type="coiled-coil region" evidence="1">
    <location>
        <begin position="426"/>
        <end position="473"/>
    </location>
</feature>
<feature type="domain" description="Helicase C-terminal" evidence="3">
    <location>
        <begin position="707"/>
        <end position="873"/>
    </location>
</feature>
<evidence type="ECO:0000313" key="4">
    <source>
        <dbReference type="EMBL" id="VYU67136.1"/>
    </source>
</evidence>
<dbReference type="GO" id="GO:0005524">
    <property type="term" value="F:ATP binding"/>
    <property type="evidence" value="ECO:0007669"/>
    <property type="project" value="InterPro"/>
</dbReference>
<name>A0A6N3GRN7_9FIRM</name>
<protein>
    <recommendedName>
        <fullName evidence="3">Helicase C-terminal domain-containing protein</fullName>
    </recommendedName>
</protein>
<dbReference type="PANTHER" id="PTHR41313:SF1">
    <property type="entry name" value="DNA METHYLASE ADENINE-SPECIFIC DOMAIN-CONTAINING PROTEIN"/>
    <property type="match status" value="1"/>
</dbReference>
<evidence type="ECO:0000259" key="3">
    <source>
        <dbReference type="PROSITE" id="PS51194"/>
    </source>
</evidence>
<dbReference type="AlphaFoldDB" id="A0A6N3GRN7"/>
<dbReference type="InterPro" id="IPR006935">
    <property type="entry name" value="Helicase/UvrB_N"/>
</dbReference>
<dbReference type="SUPFAM" id="SSF52540">
    <property type="entry name" value="P-loop containing nucleoside triphosphate hydrolases"/>
    <property type="match status" value="2"/>
</dbReference>
<dbReference type="InterPro" id="IPR027417">
    <property type="entry name" value="P-loop_NTPase"/>
</dbReference>
<reference evidence="4" key="1">
    <citation type="submission" date="2019-11" db="EMBL/GenBank/DDBJ databases">
        <authorList>
            <person name="Feng L."/>
        </authorList>
    </citation>
    <scope>NUCLEOTIDE SEQUENCE</scope>
    <source>
        <strain evidence="4">RintestinalisLFYP67</strain>
    </source>
</reference>
<organism evidence="4">
    <name type="scientific">Roseburia intestinalis</name>
    <dbReference type="NCBI Taxonomy" id="166486"/>
    <lineage>
        <taxon>Bacteria</taxon>
        <taxon>Bacillati</taxon>
        <taxon>Bacillota</taxon>
        <taxon>Clostridia</taxon>
        <taxon>Lachnospirales</taxon>
        <taxon>Lachnospiraceae</taxon>
        <taxon>Roseburia</taxon>
    </lineage>
</organism>
<sequence length="1142" mass="129781">MSNKVYVDVLAEFSKDGLLIPKEITWEDGRKYEITRVKDKRRAASTRAGGVGERYTCVVAGKEIFLFYENNNMWFMETLTEELRGVIFQNPLTDVWETADQYLSGNVREKLAIAATYAENHPVYAPNVQALTQVQPRELDASEIEVRIGATWIDPKYINDFMRDIFQTPEHLFRRDTIGVQFSGVTGEWNIKGKNADFGNTLVNMTYGTSRVNAYKILEDSLNLKDTRVYDTIEEDGKEKRVLNKKETMIASQKQEAIREAFKDWVFRDPERRQTLVAKYNELFNSTRPREYDGSHLKFPGMTPDIELKPHQKNAVAHVLYGDNTLLAHCVGAGKTFEMTAAAMESKRLGLCQKSLFVVPNHLTEQWASDFLRLYPGANILAATKKDFEPANRKKFCSRIATGDYDAVIIGHSQFEKIPLSQERQAATIERQIDEIELAIEQAKKDNGERYTIKQMEKSRKALQVRLDKLNDQRRKDNVVTFEQLGVDRLFVDESHNYKNLFLYTKMRNVAGIAQTEAQKSSDMFAKCQYLDEITGGKGVTFATGTPISNSMTELYTNMRYLQYGTLQKLGLGHFDAWAASFGETQTAIELAPEGTGYRAKTRFAKFFNLPELIALFKESADIQTPDMLKLPVPEAEYENVVLKPSEFQKEMVASLAERAEAVRDRQVQPYEDNMLKITNDGRKLALDQRLLNDMLPDEENSKAATCVEKAYEIWENTKEQKSAQLIFCDLSTPKGDGTFNVYEDIKNKLMEKGVPEQEIAFIHDANTELRKAELFAKVRSGQVRFLLGSTAKMGAGTNVQDRLIALHHLDVPWRPSDIEQQEGRILRQGNQNDKVKIFRYVTEGTFDSYSWQLIENKQKFIGQIMTSKSPVRSCEDVDEAALSYAEVKALATGNPYIKEKMDLDIQVSKLKLMKANHTSQKYRLEDNITQHYPHQIAIFKERIEGFTADMNKYAKNKPEDKEQFFMQVGGKSYTDKKEAGTAIIAMCKEIKGINASADVGEYLGFKLNVTFDSFNNKFVMNVKGAMSHPMEVGSDPLGNITRINNVLEAMPAQLEEAQTKLSNVEHQLETAKAEVDKPFPQEAELSEKLERLAELNALLNMDEKGDDAIGMDDEATEPEKPHEDVKSVDEKGDEVADMPAR</sequence>
<keyword evidence="1" id="KW-0175">Coiled coil</keyword>
<dbReference type="Pfam" id="PF04851">
    <property type="entry name" value="ResIII"/>
    <property type="match status" value="1"/>
</dbReference>
<dbReference type="EMBL" id="CACRUM010000086">
    <property type="protein sequence ID" value="VYU67136.1"/>
    <property type="molecule type" value="Genomic_DNA"/>
</dbReference>
<proteinExistence type="predicted"/>
<accession>A0A6N3GRN7</accession>
<dbReference type="InterPro" id="IPR052933">
    <property type="entry name" value="DNA_Protect_Modify"/>
</dbReference>
<dbReference type="GO" id="GO:0016787">
    <property type="term" value="F:hydrolase activity"/>
    <property type="evidence" value="ECO:0007669"/>
    <property type="project" value="InterPro"/>
</dbReference>
<dbReference type="PROSITE" id="PS51194">
    <property type="entry name" value="HELICASE_CTER"/>
    <property type="match status" value="1"/>
</dbReference>
<gene>
    <name evidence="4" type="ORF">RILFYP67_02891</name>
</gene>
<dbReference type="PANTHER" id="PTHR41313">
    <property type="entry name" value="ADENINE-SPECIFIC METHYLTRANSFERASE"/>
    <property type="match status" value="1"/>
</dbReference>
<dbReference type="InterPro" id="IPR001650">
    <property type="entry name" value="Helicase_C-like"/>
</dbReference>
<dbReference type="SMART" id="SM00487">
    <property type="entry name" value="DEXDc"/>
    <property type="match status" value="1"/>
</dbReference>
<feature type="coiled-coil region" evidence="1">
    <location>
        <begin position="1048"/>
        <end position="1075"/>
    </location>
</feature>
<dbReference type="GO" id="GO:0003677">
    <property type="term" value="F:DNA binding"/>
    <property type="evidence" value="ECO:0007669"/>
    <property type="project" value="InterPro"/>
</dbReference>
<feature type="compositionally biased region" description="Basic and acidic residues" evidence="2">
    <location>
        <begin position="1118"/>
        <end position="1142"/>
    </location>
</feature>
<feature type="region of interest" description="Disordered" evidence="2">
    <location>
        <begin position="1104"/>
        <end position="1142"/>
    </location>
</feature>
<dbReference type="InterPro" id="IPR014001">
    <property type="entry name" value="Helicase_ATP-bd"/>
</dbReference>